<dbReference type="Proteomes" id="UP001589609">
    <property type="component" value="Unassembled WGS sequence"/>
</dbReference>
<sequence length="67" mass="8228">MNEALIKNMIRNCFYQYHYTKETLPLSESDYRRLLEEIWKMQRDQPDAELYELIEDAVYEFITNSSQ</sequence>
<dbReference type="InterPro" id="IPR025546">
    <property type="entry name" value="YqzH"/>
</dbReference>
<evidence type="ECO:0000313" key="1">
    <source>
        <dbReference type="EMBL" id="MFB9761948.1"/>
    </source>
</evidence>
<gene>
    <name evidence="1" type="ORF">ACFFMS_27355</name>
</gene>
<organism evidence="1 2">
    <name type="scientific">Ectobacillus funiculus</name>
    <dbReference type="NCBI Taxonomy" id="137993"/>
    <lineage>
        <taxon>Bacteria</taxon>
        <taxon>Bacillati</taxon>
        <taxon>Bacillota</taxon>
        <taxon>Bacilli</taxon>
        <taxon>Bacillales</taxon>
        <taxon>Bacillaceae</taxon>
        <taxon>Ectobacillus</taxon>
    </lineage>
</organism>
<keyword evidence="2" id="KW-1185">Reference proteome</keyword>
<dbReference type="RefSeq" id="WP_379952006.1">
    <property type="nucleotide sequence ID" value="NZ_JBHMAF010000196.1"/>
</dbReference>
<dbReference type="Pfam" id="PF14164">
    <property type="entry name" value="YqzH"/>
    <property type="match status" value="1"/>
</dbReference>
<protein>
    <submittedName>
        <fullName evidence="1">YqzH family protein</fullName>
    </submittedName>
</protein>
<evidence type="ECO:0000313" key="2">
    <source>
        <dbReference type="Proteomes" id="UP001589609"/>
    </source>
</evidence>
<dbReference type="EMBL" id="JBHMAF010000196">
    <property type="protein sequence ID" value="MFB9761948.1"/>
    <property type="molecule type" value="Genomic_DNA"/>
</dbReference>
<reference evidence="1 2" key="1">
    <citation type="submission" date="2024-09" db="EMBL/GenBank/DDBJ databases">
        <authorList>
            <person name="Sun Q."/>
            <person name="Mori K."/>
        </authorList>
    </citation>
    <scope>NUCLEOTIDE SEQUENCE [LARGE SCALE GENOMIC DNA]</scope>
    <source>
        <strain evidence="1 2">JCM 11201</strain>
    </source>
</reference>
<comment type="caution">
    <text evidence="1">The sequence shown here is derived from an EMBL/GenBank/DDBJ whole genome shotgun (WGS) entry which is preliminary data.</text>
</comment>
<proteinExistence type="predicted"/>
<accession>A0ABV5WP19</accession>
<name>A0ABV5WP19_9BACI</name>